<keyword evidence="7" id="KW-1185">Reference proteome</keyword>
<dbReference type="CDD" id="cd01044">
    <property type="entry name" value="Ferritin_CCC1_N"/>
    <property type="match status" value="1"/>
</dbReference>
<sequence>MHPPTKAEIKRWRRHLASERQEAATYSYLAGKRSGVEREVLLKLAKAEQRHERYWLDKLGLHAYPAPIPPLRTRLMSTLARTFGSVFVLALAQSAEERQAGGEPETPAQISADERVHSEVVRALAGRSRMRMAGTFRAAVFGMNDGLVSNLALLLGVAGAGVSGSAILITGFSGLLAGALSMGAGEYVSVRSQRELLEASNPSPAAAEALPELDLESNELALVFRARGMEPAEAEERARQMVSQIEASRLAEETQSDGFEEVGDGWKAALSSFLFFSAGAIIPVIPFLLPLSHVGAMVAAVCLVGMALLVTGGFVGLLSGARPGPRALRQLAIGLGAAAFTFALGKVTGG</sequence>
<dbReference type="RefSeq" id="WP_024330711.1">
    <property type="nucleotide sequence ID" value="NZ_JASOXK010000001.1"/>
</dbReference>
<feature type="transmembrane region" description="Helical" evidence="5">
    <location>
        <begin position="138"/>
        <end position="160"/>
    </location>
</feature>
<evidence type="ECO:0000256" key="3">
    <source>
        <dbReference type="ARBA" id="ARBA00022989"/>
    </source>
</evidence>
<dbReference type="AlphaFoldDB" id="A0A2I1IQ54"/>
<proteinExistence type="predicted"/>
<dbReference type="STRING" id="33007.HMPREF3198_00903"/>
<organism evidence="6 7">
    <name type="scientific">Winkia neuii</name>
    <dbReference type="NCBI Taxonomy" id="33007"/>
    <lineage>
        <taxon>Bacteria</taxon>
        <taxon>Bacillati</taxon>
        <taxon>Actinomycetota</taxon>
        <taxon>Actinomycetes</taxon>
        <taxon>Actinomycetales</taxon>
        <taxon>Actinomycetaceae</taxon>
        <taxon>Winkia</taxon>
    </lineage>
</organism>
<keyword evidence="3 5" id="KW-1133">Transmembrane helix</keyword>
<accession>A0A2I1IQ54</accession>
<dbReference type="GO" id="GO:0005384">
    <property type="term" value="F:manganese ion transmembrane transporter activity"/>
    <property type="evidence" value="ECO:0007669"/>
    <property type="project" value="InterPro"/>
</dbReference>
<dbReference type="PANTHER" id="PTHR31851">
    <property type="entry name" value="FE(2+)/MN(2+) TRANSPORTER PCL1"/>
    <property type="match status" value="1"/>
</dbReference>
<evidence type="ECO:0000256" key="5">
    <source>
        <dbReference type="SAM" id="Phobius"/>
    </source>
</evidence>
<reference evidence="6 7" key="1">
    <citation type="submission" date="2017-12" db="EMBL/GenBank/DDBJ databases">
        <title>Phylogenetic diversity of female urinary microbiome.</title>
        <authorList>
            <person name="Thomas-White K."/>
            <person name="Wolfe A.J."/>
        </authorList>
    </citation>
    <scope>NUCLEOTIDE SEQUENCE [LARGE SCALE GENOMIC DNA]</scope>
    <source>
        <strain evidence="6 7">UMB0402</strain>
    </source>
</reference>
<evidence type="ECO:0000256" key="4">
    <source>
        <dbReference type="ARBA" id="ARBA00023136"/>
    </source>
</evidence>
<gene>
    <name evidence="6" type="ORF">CYJ19_01310</name>
</gene>
<feature type="transmembrane region" description="Helical" evidence="5">
    <location>
        <begin position="331"/>
        <end position="349"/>
    </location>
</feature>
<dbReference type="GeneID" id="35866215"/>
<name>A0A2I1IQ54_9ACTO</name>
<evidence type="ECO:0000313" key="6">
    <source>
        <dbReference type="EMBL" id="PKY73256.1"/>
    </source>
</evidence>
<feature type="transmembrane region" description="Helical" evidence="5">
    <location>
        <begin position="268"/>
        <end position="289"/>
    </location>
</feature>
<keyword evidence="4 5" id="KW-0472">Membrane</keyword>
<feature type="transmembrane region" description="Helical" evidence="5">
    <location>
        <begin position="166"/>
        <end position="188"/>
    </location>
</feature>
<dbReference type="InterPro" id="IPR008217">
    <property type="entry name" value="Ccc1_fam"/>
</dbReference>
<dbReference type="GO" id="GO:0030026">
    <property type="term" value="P:intracellular manganese ion homeostasis"/>
    <property type="evidence" value="ECO:0007669"/>
    <property type="project" value="InterPro"/>
</dbReference>
<evidence type="ECO:0000256" key="1">
    <source>
        <dbReference type="ARBA" id="ARBA00004127"/>
    </source>
</evidence>
<evidence type="ECO:0000256" key="2">
    <source>
        <dbReference type="ARBA" id="ARBA00022692"/>
    </source>
</evidence>
<dbReference type="InterPro" id="IPR039376">
    <property type="entry name" value="Ferritin_CCC1_N"/>
</dbReference>
<dbReference type="Pfam" id="PF01988">
    <property type="entry name" value="VIT1"/>
    <property type="match status" value="1"/>
</dbReference>
<comment type="caution">
    <text evidence="6">The sequence shown here is derived from an EMBL/GenBank/DDBJ whole genome shotgun (WGS) entry which is preliminary data.</text>
</comment>
<feature type="transmembrane region" description="Helical" evidence="5">
    <location>
        <begin position="295"/>
        <end position="319"/>
    </location>
</feature>
<protein>
    <submittedName>
        <fullName evidence="6">Rubrerythrin family protein</fullName>
    </submittedName>
</protein>
<dbReference type="CDD" id="cd02433">
    <property type="entry name" value="Nodulin-21_like_2"/>
    <property type="match status" value="1"/>
</dbReference>
<comment type="subcellular location">
    <subcellularLocation>
        <location evidence="1">Endomembrane system</location>
        <topology evidence="1">Multi-pass membrane protein</topology>
    </subcellularLocation>
</comment>
<evidence type="ECO:0000313" key="7">
    <source>
        <dbReference type="Proteomes" id="UP000235122"/>
    </source>
</evidence>
<dbReference type="GO" id="GO:0012505">
    <property type="term" value="C:endomembrane system"/>
    <property type="evidence" value="ECO:0007669"/>
    <property type="project" value="UniProtKB-SubCell"/>
</dbReference>
<keyword evidence="2 5" id="KW-0812">Transmembrane</keyword>
<dbReference type="Proteomes" id="UP000235122">
    <property type="component" value="Unassembled WGS sequence"/>
</dbReference>
<dbReference type="EMBL" id="PKKO01000001">
    <property type="protein sequence ID" value="PKY73256.1"/>
    <property type="molecule type" value="Genomic_DNA"/>
</dbReference>